<evidence type="ECO:0000313" key="2">
    <source>
        <dbReference type="EMBL" id="RAJ08930.1"/>
    </source>
</evidence>
<keyword evidence="1" id="KW-0732">Signal</keyword>
<gene>
    <name evidence="2" type="ORF">LX64_01585</name>
</gene>
<comment type="caution">
    <text evidence="2">The sequence shown here is derived from an EMBL/GenBank/DDBJ whole genome shotgun (WGS) entry which is preliminary data.</text>
</comment>
<evidence type="ECO:0000313" key="3">
    <source>
        <dbReference type="Proteomes" id="UP000249547"/>
    </source>
</evidence>
<dbReference type="AlphaFoldDB" id="A0A327QX40"/>
<reference evidence="2 3" key="1">
    <citation type="submission" date="2018-06" db="EMBL/GenBank/DDBJ databases">
        <title>Genomic Encyclopedia of Archaeal and Bacterial Type Strains, Phase II (KMG-II): from individual species to whole genera.</title>
        <authorList>
            <person name="Goeker M."/>
        </authorList>
    </citation>
    <scope>NUCLEOTIDE SEQUENCE [LARGE SCALE GENOMIC DNA]</scope>
    <source>
        <strain evidence="2 3">DSM 23857</strain>
    </source>
</reference>
<feature type="signal peptide" evidence="1">
    <location>
        <begin position="1"/>
        <end position="30"/>
    </location>
</feature>
<keyword evidence="3" id="KW-1185">Reference proteome</keyword>
<name>A0A327QX40_9BACT</name>
<organism evidence="2 3">
    <name type="scientific">Chitinophaga skermanii</name>
    <dbReference type="NCBI Taxonomy" id="331697"/>
    <lineage>
        <taxon>Bacteria</taxon>
        <taxon>Pseudomonadati</taxon>
        <taxon>Bacteroidota</taxon>
        <taxon>Chitinophagia</taxon>
        <taxon>Chitinophagales</taxon>
        <taxon>Chitinophagaceae</taxon>
        <taxon>Chitinophaga</taxon>
    </lineage>
</organism>
<sequence length="670" mass="73393">MHHLNRMQQYIKLLCMWLLCSMAICQETYAQSTPNYAAELPSLLPPSPEVGALIKAGLGSVNYSTGAVSSNIPLYTLKVRDIQWPISIGYSSQGTKTDEATSRVGFGWNLNANGVITRVVRGQPDEKTAWSTPPGFMGDPTVANFNYANGIVDNKSFDTEADLFIYSFGPYSGKFYVERGTRRVIQTGFNNLKISVNASYSAYTITAPDGTRYLFGNGNVESTLNHNIASLATYKSSTPTGFFLYKVISPTGAYIDFNYSNINISVTAGISQTITWAAETPEDLNPGGSDCKNCPKVNSTGGGGLNVTNTMTSSRIEYSSKYLASISTSNGITVSFTHQPKPDLTGDNRISAMSVTSASGSLKSFQFTYWNVPGQDGNYASAEQSGQTVKVGRFFLTKLTEIESVPSATPGVWTLANRDYFFDYYDKENVVKPVSPAQDYFGFANSNNKNSYLEPYEGDNFGLAAVANKKPDPNIAQKGMLRSIVYPTGGKEEFIYEANTIPGENLRNTRVPIYLSGTNANGTAVDDVFTTFFYSRRAQKASITYASTWDSLAGVPTAQKWMQVVILAKDSIIFDRTTQGEQSINDFVKLEKDKEYIIRLIIKTGLKPASGNLAFVYDTAATDIYDRQNLITGGLRVKEIRMTDSYTGKSTSKYYKYAHLSNLSNSSGMG</sequence>
<protein>
    <submittedName>
        <fullName evidence="2">Uncharacterized protein</fullName>
    </submittedName>
</protein>
<dbReference type="EMBL" id="QLLL01000002">
    <property type="protein sequence ID" value="RAJ08930.1"/>
    <property type="molecule type" value="Genomic_DNA"/>
</dbReference>
<feature type="chain" id="PRO_5016237923" evidence="1">
    <location>
        <begin position="31"/>
        <end position="670"/>
    </location>
</feature>
<feature type="non-terminal residue" evidence="2">
    <location>
        <position position="670"/>
    </location>
</feature>
<dbReference type="Proteomes" id="UP000249547">
    <property type="component" value="Unassembled WGS sequence"/>
</dbReference>
<proteinExistence type="predicted"/>
<accession>A0A327QX40</accession>
<evidence type="ECO:0000256" key="1">
    <source>
        <dbReference type="SAM" id="SignalP"/>
    </source>
</evidence>